<accession>A0ABV7UPY3</accession>
<reference evidence="2" key="1">
    <citation type="journal article" date="2019" name="Int. J. Syst. Evol. Microbiol.">
        <title>The Global Catalogue of Microorganisms (GCM) 10K type strain sequencing project: providing services to taxonomists for standard genome sequencing and annotation.</title>
        <authorList>
            <consortium name="The Broad Institute Genomics Platform"/>
            <consortium name="The Broad Institute Genome Sequencing Center for Infectious Disease"/>
            <person name="Wu L."/>
            <person name="Ma J."/>
        </authorList>
    </citation>
    <scope>NUCLEOTIDE SEQUENCE [LARGE SCALE GENOMIC DNA]</scope>
    <source>
        <strain evidence="2">KCTC 42211</strain>
    </source>
</reference>
<sequence>MNITVIFGPQASGKTRNAEKLKSFYRCKRVIDDEFTCAHHANAYTPPHHARLRDRDLILTNDARTADLLRDRNARVIHIADALRAAGVEAP</sequence>
<comment type="caution">
    <text evidence="1">The sequence shown here is derived from an EMBL/GenBank/DDBJ whole genome shotgun (WGS) entry which is preliminary data.</text>
</comment>
<organism evidence="1 2">
    <name type="scientific">Luteimonas notoginsengisoli</name>
    <dbReference type="NCBI Taxonomy" id="1578200"/>
    <lineage>
        <taxon>Bacteria</taxon>
        <taxon>Pseudomonadati</taxon>
        <taxon>Pseudomonadota</taxon>
        <taxon>Gammaproteobacteria</taxon>
        <taxon>Lysobacterales</taxon>
        <taxon>Lysobacteraceae</taxon>
        <taxon>Luteimonas</taxon>
    </lineage>
</organism>
<name>A0ABV7UPY3_9GAMM</name>
<keyword evidence="2" id="KW-1185">Reference proteome</keyword>
<proteinExistence type="predicted"/>
<dbReference type="RefSeq" id="WP_386705943.1">
    <property type="nucleotide sequence ID" value="NZ_JBHRYF010000001.1"/>
</dbReference>
<gene>
    <name evidence="1" type="ORF">ACFOM9_02745</name>
</gene>
<evidence type="ECO:0008006" key="3">
    <source>
        <dbReference type="Google" id="ProtNLM"/>
    </source>
</evidence>
<dbReference type="Proteomes" id="UP001595724">
    <property type="component" value="Unassembled WGS sequence"/>
</dbReference>
<dbReference type="EMBL" id="JBHRYF010000001">
    <property type="protein sequence ID" value="MFC3658995.1"/>
    <property type="molecule type" value="Genomic_DNA"/>
</dbReference>
<protein>
    <recommendedName>
        <fullName evidence="3">ATP-binding protein</fullName>
    </recommendedName>
</protein>
<evidence type="ECO:0000313" key="2">
    <source>
        <dbReference type="Proteomes" id="UP001595724"/>
    </source>
</evidence>
<evidence type="ECO:0000313" key="1">
    <source>
        <dbReference type="EMBL" id="MFC3658995.1"/>
    </source>
</evidence>